<dbReference type="GO" id="GO:0008270">
    <property type="term" value="F:zinc ion binding"/>
    <property type="evidence" value="ECO:0007669"/>
    <property type="project" value="UniProtKB-KW"/>
</dbReference>
<keyword evidence="1" id="KW-0862">Zinc</keyword>
<keyword evidence="4" id="KW-1185">Reference proteome</keyword>
<evidence type="ECO:0000256" key="1">
    <source>
        <dbReference type="PROSITE-ProRule" id="PRU00432"/>
    </source>
</evidence>
<proteinExistence type="predicted"/>
<keyword evidence="1" id="KW-0479">Metal-binding</keyword>
<evidence type="ECO:0000256" key="2">
    <source>
        <dbReference type="SAM" id="Coils"/>
    </source>
</evidence>
<organism evidence="3 4">
    <name type="scientific">Stentor coeruleus</name>
    <dbReference type="NCBI Taxonomy" id="5963"/>
    <lineage>
        <taxon>Eukaryota</taxon>
        <taxon>Sar</taxon>
        <taxon>Alveolata</taxon>
        <taxon>Ciliophora</taxon>
        <taxon>Postciliodesmatophora</taxon>
        <taxon>Heterotrichea</taxon>
        <taxon>Heterotrichida</taxon>
        <taxon>Stentoridae</taxon>
        <taxon>Stentor</taxon>
    </lineage>
</organism>
<dbReference type="PROSITE" id="PS51113">
    <property type="entry name" value="ZF_BTK"/>
    <property type="match status" value="1"/>
</dbReference>
<feature type="coiled-coil region" evidence="2">
    <location>
        <begin position="91"/>
        <end position="125"/>
    </location>
</feature>
<dbReference type="InterPro" id="IPR001562">
    <property type="entry name" value="Znf_Btk_motif"/>
</dbReference>
<dbReference type="Proteomes" id="UP000187209">
    <property type="component" value="Unassembled WGS sequence"/>
</dbReference>
<name>A0A1R2CCC2_9CILI</name>
<dbReference type="AlphaFoldDB" id="A0A1R2CCC2"/>
<sequence length="543" mass="63508">MRSSQTPLRFRTLPSSVLGESRTLYLDKIRHRKIKPKPQTNAFLASSVLKLYFLPYFSDLYKTKENNQRKSRYGNRSPTISPVSTKYTRLADILKEYINQAQFDLKNLNNKLQTIESDKNHIINEISKYKSIIANHKGNLNIINYQKKIFQIWIRNFELSKTSIQNKMIKFKDKSWKSKEKYIKLQQKYCDEKISNDMLKNKTQQYQHWHCLHQMINQVNGESLKGVYYAVDGMINKESLEGKMKMMHGSCEMMNGIMDKKLALYVMNTVHASRQRYRFLNQANKHAKERFEVFKQLKALRVSIVEYMENLILTLKSNETECENLSLSTKNKEKEIVDFSSEYEGIQEKLREAQALHRSSKPELICKTCNRTYIELENYNWSCSVHTSEWSGSMYWCCGSVYKESIGCQKRKHQERKDEDYQEALVFSILTEDKQGPTFCTNCKTPGHTSQKCSFDPNSPNTSFTKNKHKIRVRMINQNLKKKLNRILPTSKLKNNNFSDIYQIKTIASTSVSPEPSLISEGGLSSKSFIKIRSETPTFKSIH</sequence>
<gene>
    <name evidence="3" type="ORF">SteCoe_11803</name>
</gene>
<keyword evidence="2" id="KW-0175">Coiled coil</keyword>
<accession>A0A1R2CCC2</accession>
<protein>
    <submittedName>
        <fullName evidence="3">Uncharacterized protein</fullName>
    </submittedName>
</protein>
<evidence type="ECO:0000313" key="3">
    <source>
        <dbReference type="EMBL" id="OMJ86651.1"/>
    </source>
</evidence>
<keyword evidence="1" id="KW-0863">Zinc-finger</keyword>
<reference evidence="3 4" key="1">
    <citation type="submission" date="2016-11" db="EMBL/GenBank/DDBJ databases">
        <title>The macronuclear genome of Stentor coeruleus: a giant cell with tiny introns.</title>
        <authorList>
            <person name="Slabodnick M."/>
            <person name="Ruby J.G."/>
            <person name="Reiff S.B."/>
            <person name="Swart E.C."/>
            <person name="Gosai S."/>
            <person name="Prabakaran S."/>
            <person name="Witkowska E."/>
            <person name="Larue G.E."/>
            <person name="Fisher S."/>
            <person name="Freeman R.M."/>
            <person name="Gunawardena J."/>
            <person name="Chu W."/>
            <person name="Stover N.A."/>
            <person name="Gregory B.D."/>
            <person name="Nowacki M."/>
            <person name="Derisi J."/>
            <person name="Roy S.W."/>
            <person name="Marshall W.F."/>
            <person name="Sood P."/>
        </authorList>
    </citation>
    <scope>NUCLEOTIDE SEQUENCE [LARGE SCALE GENOMIC DNA]</scope>
    <source>
        <strain evidence="3">WM001</strain>
    </source>
</reference>
<dbReference type="GO" id="GO:0035556">
    <property type="term" value="P:intracellular signal transduction"/>
    <property type="evidence" value="ECO:0007669"/>
    <property type="project" value="InterPro"/>
</dbReference>
<evidence type="ECO:0000313" key="4">
    <source>
        <dbReference type="Proteomes" id="UP000187209"/>
    </source>
</evidence>
<dbReference type="EMBL" id="MPUH01000199">
    <property type="protein sequence ID" value="OMJ86651.1"/>
    <property type="molecule type" value="Genomic_DNA"/>
</dbReference>
<comment type="caution">
    <text evidence="3">The sequence shown here is derived from an EMBL/GenBank/DDBJ whole genome shotgun (WGS) entry which is preliminary data.</text>
</comment>